<dbReference type="SUPFAM" id="SSF55608">
    <property type="entry name" value="Homing endonucleases"/>
    <property type="match status" value="1"/>
</dbReference>
<dbReference type="InterPro" id="IPR036291">
    <property type="entry name" value="NAD(P)-bd_dom_sf"/>
</dbReference>
<dbReference type="RefSeq" id="WP_179371782.1">
    <property type="nucleotide sequence ID" value="NZ_CP026995.1"/>
</dbReference>
<dbReference type="PROSITE" id="PS50818">
    <property type="entry name" value="INTEIN_C_TER"/>
    <property type="match status" value="1"/>
</dbReference>
<dbReference type="Gene3D" id="3.40.50.720">
    <property type="entry name" value="NAD(P)-binding Rossmann-like Domain"/>
    <property type="match status" value="1"/>
</dbReference>
<dbReference type="Pfam" id="PF14890">
    <property type="entry name" value="Intein_splicing"/>
    <property type="match status" value="1"/>
</dbReference>
<sequence length="624" mass="71531">MTDIVLGMGEVGETLFNLLVERNFDCVGIDLNESKCKNYSKNMVIENPEYLHVCLPGELKEFDDITINWIRDFKGLKGVLIHSTVKPGTTEKIQKRSTVPVLFSPVRGVHRRFLEDIKKYTKFISSDDKQIDPEIKSDLEKRFKKIDWMSTTKTAELAKILVDTTYYGWLINYAQITKMICDKEGVDFDEMWKFADEIHKNLDNRPKMYPGVIGGHCLDGNEILFIKTQIGMRPITISEYVEKGYQNDVLSYDPIKKKSIFDKVITKWKRQFSGKMISLTTRTNRSITTTDEHVMIVSDSLSEKLAKDIKVDDNIPFVADLPNMDTKQSFNFESTNWRFRHNMPESISITPEFCRLLGYYVSEGSVSNYGKGYSTRFSFNKNEIKYISDVCKILEHLELNYYITTQKNVTHVGVKSTPFSLFVADTLGCGRESNSKCLPEFIFFVSREMKEQFVSGYFRGDGSFMPSLGLVQAGTVSKILVAGLDLLLLSMGYVMTLTSGTHSPSVIEGRTISGKMLYTLVSKKEVQYNKLASISGFTKSQIHRQHNKNLWHMINENLYMIKTTKTVHEEKDQDVYSIDTENHLFVSTGGRLIHNCVIPNLSLVDYENLDIIKKVNELYEKSKN</sequence>
<keyword evidence="2" id="KW-0068">Autocatalytic cleavage</keyword>
<dbReference type="PROSITE" id="PS50819">
    <property type="entry name" value="INTEIN_ENDONUCLEASE"/>
    <property type="match status" value="1"/>
</dbReference>
<dbReference type="GO" id="GO:0016539">
    <property type="term" value="P:intein-mediated protein splicing"/>
    <property type="evidence" value="ECO:0007669"/>
    <property type="project" value="InterPro"/>
</dbReference>
<comment type="similarity">
    <text evidence="1">Belongs to the UDP-glucose/GDP-mannose dehydrogenase family.</text>
</comment>
<dbReference type="Gene3D" id="2.170.16.10">
    <property type="entry name" value="Hedgehog/Intein (Hint) domain"/>
    <property type="match status" value="1"/>
</dbReference>
<proteinExistence type="inferred from homology"/>
<dbReference type="GeneID" id="71841662"/>
<dbReference type="InterPro" id="IPR030934">
    <property type="entry name" value="Intein_C"/>
</dbReference>
<dbReference type="GO" id="GO:0000271">
    <property type="term" value="P:polysaccharide biosynthetic process"/>
    <property type="evidence" value="ECO:0007669"/>
    <property type="project" value="InterPro"/>
</dbReference>
<evidence type="ECO:0000313" key="6">
    <source>
        <dbReference type="Proteomes" id="UP000509478"/>
    </source>
</evidence>
<dbReference type="InterPro" id="IPR006142">
    <property type="entry name" value="INTEIN"/>
</dbReference>
<gene>
    <name evidence="5" type="ORF">C5F50_00460</name>
</gene>
<dbReference type="SUPFAM" id="SSF51735">
    <property type="entry name" value="NAD(P)-binding Rossmann-fold domains"/>
    <property type="match status" value="1"/>
</dbReference>
<dbReference type="PANTHER" id="PTHR43491:SF2">
    <property type="entry name" value="UDP-N-ACETYL-D-MANNOSAMINE DEHYDROGENASE"/>
    <property type="match status" value="1"/>
</dbReference>
<dbReference type="Proteomes" id="UP000509478">
    <property type="component" value="Chromosome"/>
</dbReference>
<evidence type="ECO:0000259" key="4">
    <source>
        <dbReference type="PROSITE" id="PS50819"/>
    </source>
</evidence>
<dbReference type="InterPro" id="IPR003587">
    <property type="entry name" value="Hint_dom_N"/>
</dbReference>
<dbReference type="GO" id="GO:0004519">
    <property type="term" value="F:endonuclease activity"/>
    <property type="evidence" value="ECO:0007669"/>
    <property type="project" value="InterPro"/>
</dbReference>
<dbReference type="OrthoDB" id="24929at2157"/>
<dbReference type="GO" id="GO:0016628">
    <property type="term" value="F:oxidoreductase activity, acting on the CH-CH group of donors, NAD or NADP as acceptor"/>
    <property type="evidence" value="ECO:0007669"/>
    <property type="project" value="InterPro"/>
</dbReference>
<dbReference type="Gene3D" id="3.10.28.10">
    <property type="entry name" value="Homing endonucleases"/>
    <property type="match status" value="1"/>
</dbReference>
<dbReference type="KEGG" id="nue:C5F50_00460"/>
<reference evidence="5 6" key="1">
    <citation type="submission" date="2018-02" db="EMBL/GenBank/DDBJ databases">
        <title>Complete genome of Nitrosopumilus ureaphilus PS0.</title>
        <authorList>
            <person name="Qin W."/>
            <person name="Zheng Y."/>
            <person name="Stahl D.A."/>
        </authorList>
    </citation>
    <scope>NUCLEOTIDE SEQUENCE [LARGE SCALE GENOMIC DNA]</scope>
    <source>
        <strain evidence="5 6">PS0</strain>
    </source>
</reference>
<dbReference type="EMBL" id="CP026995">
    <property type="protein sequence ID" value="QLH05726.1"/>
    <property type="molecule type" value="Genomic_DNA"/>
</dbReference>
<dbReference type="CDD" id="cd00081">
    <property type="entry name" value="Hint"/>
    <property type="match status" value="1"/>
</dbReference>
<dbReference type="InterPro" id="IPR036844">
    <property type="entry name" value="Hint_dom_sf"/>
</dbReference>
<dbReference type="AlphaFoldDB" id="A0A7D5M2S4"/>
<dbReference type="InterPro" id="IPR006141">
    <property type="entry name" value="Intein_N"/>
</dbReference>
<feature type="domain" description="DOD-type homing endonuclease" evidence="4">
    <location>
        <begin position="356"/>
        <end position="493"/>
    </location>
</feature>
<dbReference type="NCBIfam" id="TIGR01445">
    <property type="entry name" value="intein_Nterm"/>
    <property type="match status" value="1"/>
</dbReference>
<organism evidence="5 6">
    <name type="scientific">Nitrosopumilus ureiphilus</name>
    <dbReference type="NCBI Taxonomy" id="1470067"/>
    <lineage>
        <taxon>Archaea</taxon>
        <taxon>Nitrososphaerota</taxon>
        <taxon>Nitrososphaeria</taxon>
        <taxon>Nitrosopumilales</taxon>
        <taxon>Nitrosopumilaceae</taxon>
        <taxon>Nitrosopumilus</taxon>
    </lineage>
</organism>
<keyword evidence="6" id="KW-1185">Reference proteome</keyword>
<dbReference type="InterPro" id="IPR004042">
    <property type="entry name" value="Intein_endonuc_central"/>
</dbReference>
<dbReference type="SMART" id="SM00306">
    <property type="entry name" value="HintN"/>
    <property type="match status" value="1"/>
</dbReference>
<dbReference type="PANTHER" id="PTHR43491">
    <property type="entry name" value="UDP-N-ACETYL-D-MANNOSAMINE DEHYDROGENASE"/>
    <property type="match status" value="1"/>
</dbReference>
<dbReference type="SUPFAM" id="SSF51294">
    <property type="entry name" value="Hedgehog/intein (Hint) domain"/>
    <property type="match status" value="1"/>
</dbReference>
<accession>A0A7D5M2S4</accession>
<dbReference type="PRINTS" id="PR00379">
    <property type="entry name" value="INTEIN"/>
</dbReference>
<protein>
    <recommendedName>
        <fullName evidence="4">DOD-type homing endonuclease domain-containing protein</fullName>
    </recommendedName>
</protein>
<evidence type="ECO:0000256" key="1">
    <source>
        <dbReference type="ARBA" id="ARBA00006601"/>
    </source>
</evidence>
<dbReference type="PROSITE" id="PS50817">
    <property type="entry name" value="INTEIN_N_TER"/>
    <property type="match status" value="1"/>
</dbReference>
<keyword evidence="3" id="KW-0651">Protein splicing</keyword>
<dbReference type="InterPro" id="IPR027434">
    <property type="entry name" value="Homing_endonucl"/>
</dbReference>
<evidence type="ECO:0000256" key="3">
    <source>
        <dbReference type="ARBA" id="ARBA00023000"/>
    </source>
</evidence>
<dbReference type="InterPro" id="IPR028359">
    <property type="entry name" value="UDP_ManNAc/GlcNAc_DH"/>
</dbReference>
<name>A0A7D5M2S4_9ARCH</name>
<evidence type="ECO:0000313" key="5">
    <source>
        <dbReference type="EMBL" id="QLH05726.1"/>
    </source>
</evidence>
<evidence type="ECO:0000256" key="2">
    <source>
        <dbReference type="ARBA" id="ARBA00022813"/>
    </source>
</evidence>